<keyword evidence="3" id="KW-0238">DNA-binding</keyword>
<evidence type="ECO:0000256" key="4">
    <source>
        <dbReference type="ARBA" id="ARBA00023163"/>
    </source>
</evidence>
<evidence type="ECO:0000256" key="5">
    <source>
        <dbReference type="ARBA" id="ARBA00023242"/>
    </source>
</evidence>
<comment type="subcellular location">
    <subcellularLocation>
        <location evidence="1">Nucleus</location>
    </subcellularLocation>
</comment>
<keyword evidence="5" id="KW-0539">Nucleus</keyword>
<keyword evidence="4" id="KW-0804">Transcription</keyword>
<feature type="region of interest" description="Disordered" evidence="6">
    <location>
        <begin position="1653"/>
        <end position="1680"/>
    </location>
</feature>
<feature type="compositionally biased region" description="Acidic residues" evidence="6">
    <location>
        <begin position="1599"/>
        <end position="1609"/>
    </location>
</feature>
<dbReference type="PROSITE" id="PS51032">
    <property type="entry name" value="AP2_ERF"/>
    <property type="match status" value="2"/>
</dbReference>
<dbReference type="GO" id="GO:0003677">
    <property type="term" value="F:DNA binding"/>
    <property type="evidence" value="ECO:0007669"/>
    <property type="project" value="UniProtKB-KW"/>
</dbReference>
<dbReference type="OrthoDB" id="546838at2759"/>
<dbReference type="InterPro" id="IPR036404">
    <property type="entry name" value="Jacalin-like_lectin_dom_sf"/>
</dbReference>
<sequence>MALGAVLLLLCGAPLVAAASNCANNITNYSATFGKRDTTKLERFSNHTSQWLAKGAISMVNAYYSESTKCVVGVKMTYGPLATNALLIGMEGATLTTRDLTLASNEAVNKVQVKASTCVEYLRLVTNLGRQLVIGNDASTSPLQTSYPGKTTGFVGAIRGYEEYTLGAAGTTIRGPMRTLQLVWTDCGDCNNCTGASSSTSLPSPLSSPSPTPSPSPAPAASGICPAAPDMCSPNATASSAAHCAAVPPFTKAACIGGCCFSGGKCISSSCAISGIGKEVANTVCYGLNPAGAVGVASQCAGLACKLAVPGCNTDLLGGACIGTVADLSGQLFLTNPAGAAMVGYPCLDVTPYGKTLSASGVESTSGAFVAKLWTVCDCRAAPTVAEAATAATSAAATSAGPLSPIMALGKLNFTDLVSLVGDVQDAATHPLRTVLTTVKAQMPPLVLPNLPRLNVTTALAFLGSLVHRPEGTTPTAAGASTAAAPAAAADAAPTAALLNLVRGAAALATATQSSNPLGSLLGALAPKAANGTVNPLLGLRNLVDAVVPGGADSTEKADVLSGLLDALNGGSTAAPSAELVGVVTKLLGGGSGPNSAAGITSLLKAVTLPANSTSLLSAVKAAVNQGKAAATGSIDLPGIFGKLQAFTAGAGSTPTAAASPLKLIVSGVEALTGISSGSGTSAPASTSPAVKAILLLAKLAGVDTSSTSTLKGVLNLYTKLAPVLQSLGGGTQPAGSSQSSALGLLSGVLSTVAGGGTGSGGGLDLAALSSLAGKVAPLLQALGGTATAPPAATGSAGASTAAATNATGGAAANTAIGTMLKAFGLGSSAGGSGISLSDVSQLMDVASQVTPVLQALAGAAGGTGGSASLLSGLTSFLSTLGASGSGDGSSGGSSSDGSSSDSEAPDGEDAPPQPPAKRRRVGAAVAHAPAGPEGQKPRADQRRQQQQQQEEALQQQEHGQGQPTQQEEERQPWRQQRQDQQQRQQQQWEQQEEEEAEGAASDAAGSDGHASGSGSGREWRGDDSADPGSGSGSDGTSSGSGDDAAAARPKQKKKTKKGKRRVRRRVYGDEAEAPTAEALQRLRGMLASDASHWAKLRAHAALYPSRGKMARRRARAADAGGAPRLHGVERQTNKRPLFRAYIALNSELKAALGVRSTNLRVGNAYKSEEAAARAHDKAMLALYGHDSRVAAAALNFPLDQYASERPPQPRSDEELDAYFEGLKLDCGDHSPEAARREAAAAAATAAARRASAAAARGARAAKLRRERGAGDGGEEEGQQEGQQQEQKKKPRRKHATKWLGVRRSRRHRTYIASLDLPAPAPGRGPLARRRTVVLGRRFATAEAAARARDRAALGLLGDAGGAALNFPAASYPIEDRRRRTGAELAALLSEIARSAGERPAQPLAGAAAAAAPRCGLCAACMRGRACAVTAAARAGERGAEPGGGGVGGVGGGSPEGPGARGPEGARSHKASTARAAENAEAALAAAHARALRAAAPAGPQHCLPLLRAPPPAGVGVPSLRGGAAAADARASELLAAAALASDAGGGELSVNPRADAARACRVCLSPQHDAARCPAARALQEEAVPPPLPPLPPPQSREEEEEDEEEEGEQQREATGGGDGGGRGAWWRRLGESEARLLEAVRGALDGLPAAPAAPAPPAAPAAAPAPRPARGVGGGGGAGRVDARALLAVSVLLQERARQALRAGAAHGGVVALPGAG</sequence>
<feature type="compositionally biased region" description="Pro residues" evidence="6">
    <location>
        <begin position="1585"/>
        <end position="1596"/>
    </location>
</feature>
<accession>A0A2V0NR91</accession>
<evidence type="ECO:0000259" key="8">
    <source>
        <dbReference type="PROSITE" id="PS51032"/>
    </source>
</evidence>
<protein>
    <recommendedName>
        <fullName evidence="8">AP2/ERF domain-containing protein</fullName>
    </recommendedName>
</protein>
<dbReference type="GO" id="GO:0003700">
    <property type="term" value="F:DNA-binding transcription factor activity"/>
    <property type="evidence" value="ECO:0007669"/>
    <property type="project" value="InterPro"/>
</dbReference>
<feature type="region of interest" description="Disordered" evidence="6">
    <location>
        <begin position="1581"/>
        <end position="1627"/>
    </location>
</feature>
<name>A0A2V0NR91_9CHLO</name>
<dbReference type="STRING" id="307507.A0A2V0NR91"/>
<comment type="caution">
    <text evidence="9">The sequence shown here is derived from an EMBL/GenBank/DDBJ whole genome shotgun (WGS) entry which is preliminary data.</text>
</comment>
<dbReference type="InParanoid" id="A0A2V0NR91"/>
<feature type="compositionally biased region" description="Basic residues" evidence="6">
    <location>
        <begin position="1050"/>
        <end position="1066"/>
    </location>
</feature>
<feature type="compositionally biased region" description="Gly residues" evidence="6">
    <location>
        <begin position="1616"/>
        <end position="1625"/>
    </location>
</feature>
<gene>
    <name evidence="9" type="ORF">Rsub_00785</name>
</gene>
<feature type="signal peptide" evidence="7">
    <location>
        <begin position="1"/>
        <end position="18"/>
    </location>
</feature>
<feature type="compositionally biased region" description="Low complexity" evidence="6">
    <location>
        <begin position="1035"/>
        <end position="1049"/>
    </location>
</feature>
<proteinExistence type="predicted"/>
<evidence type="ECO:0000313" key="9">
    <source>
        <dbReference type="EMBL" id="GBF88073.1"/>
    </source>
</evidence>
<feature type="region of interest" description="Disordered" evidence="6">
    <location>
        <begin position="884"/>
        <end position="1070"/>
    </location>
</feature>
<feature type="compositionally biased region" description="Low complexity" evidence="6">
    <location>
        <begin position="945"/>
        <end position="966"/>
    </location>
</feature>
<dbReference type="Gene3D" id="2.100.10.30">
    <property type="entry name" value="Jacalin-like lectin domain"/>
    <property type="match status" value="1"/>
</dbReference>
<dbReference type="Gene3D" id="3.30.730.10">
    <property type="entry name" value="AP2/ERF domain"/>
    <property type="match status" value="2"/>
</dbReference>
<feature type="compositionally biased region" description="Low complexity" evidence="6">
    <location>
        <begin position="999"/>
        <end position="1013"/>
    </location>
</feature>
<dbReference type="EMBL" id="BDRX01000003">
    <property type="protein sequence ID" value="GBF88073.1"/>
    <property type="molecule type" value="Genomic_DNA"/>
</dbReference>
<dbReference type="Proteomes" id="UP000247498">
    <property type="component" value="Unassembled WGS sequence"/>
</dbReference>
<keyword evidence="2" id="KW-0805">Transcription regulation</keyword>
<dbReference type="GO" id="GO:0005634">
    <property type="term" value="C:nucleus"/>
    <property type="evidence" value="ECO:0007669"/>
    <property type="project" value="UniProtKB-SubCell"/>
</dbReference>
<dbReference type="InterPro" id="IPR001471">
    <property type="entry name" value="AP2/ERF_dom"/>
</dbReference>
<feature type="region of interest" description="Disordered" evidence="6">
    <location>
        <begin position="1257"/>
        <end position="1298"/>
    </location>
</feature>
<feature type="compositionally biased region" description="Low complexity" evidence="6">
    <location>
        <begin position="923"/>
        <end position="933"/>
    </location>
</feature>
<feature type="region of interest" description="Disordered" evidence="6">
    <location>
        <begin position="1435"/>
        <end position="1479"/>
    </location>
</feature>
<feature type="compositionally biased region" description="Low complexity" evidence="6">
    <location>
        <begin position="893"/>
        <end position="903"/>
    </location>
</feature>
<feature type="compositionally biased region" description="Pro residues" evidence="6">
    <location>
        <begin position="1653"/>
        <end position="1669"/>
    </location>
</feature>
<feature type="domain" description="AP2/ERF" evidence="8">
    <location>
        <begin position="1298"/>
        <end position="1368"/>
    </location>
</feature>
<feature type="compositionally biased region" description="Low complexity" evidence="6">
    <location>
        <begin position="974"/>
        <end position="990"/>
    </location>
</feature>
<reference evidence="9 10" key="1">
    <citation type="journal article" date="2018" name="Sci. Rep.">
        <title>Raphidocelis subcapitata (=Pseudokirchneriella subcapitata) provides an insight into genome evolution and environmental adaptations in the Sphaeropleales.</title>
        <authorList>
            <person name="Suzuki S."/>
            <person name="Yamaguchi H."/>
            <person name="Nakajima N."/>
            <person name="Kawachi M."/>
        </authorList>
    </citation>
    <scope>NUCLEOTIDE SEQUENCE [LARGE SCALE GENOMIC DNA]</scope>
    <source>
        <strain evidence="9 10">NIES-35</strain>
    </source>
</reference>
<evidence type="ECO:0000256" key="2">
    <source>
        <dbReference type="ARBA" id="ARBA00023015"/>
    </source>
</evidence>
<feature type="compositionally biased region" description="Gly residues" evidence="6">
    <location>
        <begin position="1441"/>
        <end position="1462"/>
    </location>
</feature>
<feature type="compositionally biased region" description="Pro residues" evidence="6">
    <location>
        <begin position="206"/>
        <end position="218"/>
    </location>
</feature>
<evidence type="ECO:0000256" key="6">
    <source>
        <dbReference type="SAM" id="MobiDB-lite"/>
    </source>
</evidence>
<evidence type="ECO:0000256" key="3">
    <source>
        <dbReference type="ARBA" id="ARBA00023125"/>
    </source>
</evidence>
<dbReference type="SUPFAM" id="SSF51101">
    <property type="entry name" value="Mannose-binding lectins"/>
    <property type="match status" value="1"/>
</dbReference>
<feature type="compositionally biased region" description="Basic residues" evidence="6">
    <location>
        <begin position="1289"/>
        <end position="1298"/>
    </location>
</feature>
<organism evidence="9 10">
    <name type="scientific">Raphidocelis subcapitata</name>
    <dbReference type="NCBI Taxonomy" id="307507"/>
    <lineage>
        <taxon>Eukaryota</taxon>
        <taxon>Viridiplantae</taxon>
        <taxon>Chlorophyta</taxon>
        <taxon>core chlorophytes</taxon>
        <taxon>Chlorophyceae</taxon>
        <taxon>CS clade</taxon>
        <taxon>Sphaeropleales</taxon>
        <taxon>Selenastraceae</taxon>
        <taxon>Raphidocelis</taxon>
    </lineage>
</organism>
<dbReference type="InterPro" id="IPR036955">
    <property type="entry name" value="AP2/ERF_dom_sf"/>
</dbReference>
<keyword evidence="10" id="KW-1185">Reference proteome</keyword>
<feature type="region of interest" description="Disordered" evidence="6">
    <location>
        <begin position="200"/>
        <end position="221"/>
    </location>
</feature>
<evidence type="ECO:0000313" key="10">
    <source>
        <dbReference type="Proteomes" id="UP000247498"/>
    </source>
</evidence>
<feature type="chain" id="PRO_5016011170" description="AP2/ERF domain-containing protein" evidence="7">
    <location>
        <begin position="19"/>
        <end position="1719"/>
    </location>
</feature>
<evidence type="ECO:0000256" key="7">
    <source>
        <dbReference type="SAM" id="SignalP"/>
    </source>
</evidence>
<evidence type="ECO:0000256" key="1">
    <source>
        <dbReference type="ARBA" id="ARBA00004123"/>
    </source>
</evidence>
<feature type="domain" description="AP2/ERF" evidence="8">
    <location>
        <begin position="1125"/>
        <end position="1198"/>
    </location>
</feature>
<keyword evidence="7" id="KW-0732">Signal</keyword>